<protein>
    <submittedName>
        <fullName evidence="3">Isochorismatase</fullName>
    </submittedName>
</protein>
<evidence type="ECO:0000313" key="3">
    <source>
        <dbReference type="EMBL" id="OIJ64289.1"/>
    </source>
</evidence>
<dbReference type="PANTHER" id="PTHR43540">
    <property type="entry name" value="PEROXYUREIDOACRYLATE/UREIDOACRYLATE AMIDOHYDROLASE-RELATED"/>
    <property type="match status" value="1"/>
</dbReference>
<dbReference type="AlphaFoldDB" id="A0A1J4NPE5"/>
<evidence type="ECO:0000313" key="4">
    <source>
        <dbReference type="Proteomes" id="UP000034196"/>
    </source>
</evidence>
<name>A0A1J4NPE5_9ACTN</name>
<evidence type="ECO:0000259" key="2">
    <source>
        <dbReference type="Pfam" id="PF00857"/>
    </source>
</evidence>
<sequence length="185" mass="19099">MSRPALLLMDLQAGHLSRMPADYLPRAVSALTTARAAGVPVIHVALLLRPGHADVHPRNKTFGALPHDRFTPGDPGAAIHPDVAPVAGETVVHKNRVSAFSGNNLQQILAVSGVDHLVLAGVSTGGIVLSTALQAADLDYRVTVLSDACADPDPALHATLLGTVLARRGEITTVGDWGSTLGVPA</sequence>
<keyword evidence="1" id="KW-0378">Hydrolase</keyword>
<comment type="caution">
    <text evidence="3">The sequence shown here is derived from an EMBL/GenBank/DDBJ whole genome shotgun (WGS) entry which is preliminary data.</text>
</comment>
<reference evidence="3" key="1">
    <citation type="submission" date="2016-10" db="EMBL/GenBank/DDBJ databases">
        <title>Genome sequence of Streptomyces mangrovisoli MUSC 149.</title>
        <authorList>
            <person name="Lee L.-H."/>
            <person name="Ser H.-L."/>
        </authorList>
    </citation>
    <scope>NUCLEOTIDE SEQUENCE [LARGE SCALE GENOMIC DNA]</scope>
    <source>
        <strain evidence="3">MUSC 149</strain>
    </source>
</reference>
<organism evidence="3 4">
    <name type="scientific">Streptomyces mangrovisoli</name>
    <dbReference type="NCBI Taxonomy" id="1428628"/>
    <lineage>
        <taxon>Bacteria</taxon>
        <taxon>Bacillati</taxon>
        <taxon>Actinomycetota</taxon>
        <taxon>Actinomycetes</taxon>
        <taxon>Kitasatosporales</taxon>
        <taxon>Streptomycetaceae</taxon>
        <taxon>Streptomyces</taxon>
    </lineage>
</organism>
<feature type="domain" description="Isochorismatase-like" evidence="2">
    <location>
        <begin position="5"/>
        <end position="174"/>
    </location>
</feature>
<dbReference type="Pfam" id="PF00857">
    <property type="entry name" value="Isochorismatase"/>
    <property type="match status" value="1"/>
</dbReference>
<gene>
    <name evidence="3" type="ORF">WN71_029475</name>
</gene>
<dbReference type="STRING" id="1428628.WN71_029475"/>
<dbReference type="InterPro" id="IPR036380">
    <property type="entry name" value="Isochorismatase-like_sf"/>
</dbReference>
<dbReference type="SUPFAM" id="SSF52499">
    <property type="entry name" value="Isochorismatase-like hydrolases"/>
    <property type="match status" value="1"/>
</dbReference>
<accession>A0A1J4NPE5</accession>
<proteinExistence type="predicted"/>
<dbReference type="OrthoDB" id="9814140at2"/>
<dbReference type="Proteomes" id="UP000034196">
    <property type="component" value="Unassembled WGS sequence"/>
</dbReference>
<evidence type="ECO:0000256" key="1">
    <source>
        <dbReference type="ARBA" id="ARBA00022801"/>
    </source>
</evidence>
<keyword evidence="4" id="KW-1185">Reference proteome</keyword>
<dbReference type="RefSeq" id="WP_046591090.1">
    <property type="nucleotide sequence ID" value="NZ_LAVA02000083.1"/>
</dbReference>
<dbReference type="InterPro" id="IPR050272">
    <property type="entry name" value="Isochorismatase-like_hydrls"/>
</dbReference>
<dbReference type="PANTHER" id="PTHR43540:SF1">
    <property type="entry name" value="ISOCHORISMATASE HYDROLASE"/>
    <property type="match status" value="1"/>
</dbReference>
<dbReference type="GO" id="GO:0016787">
    <property type="term" value="F:hydrolase activity"/>
    <property type="evidence" value="ECO:0007669"/>
    <property type="project" value="UniProtKB-KW"/>
</dbReference>
<dbReference type="EMBL" id="LAVA02000083">
    <property type="protein sequence ID" value="OIJ64289.1"/>
    <property type="molecule type" value="Genomic_DNA"/>
</dbReference>
<dbReference type="InterPro" id="IPR000868">
    <property type="entry name" value="Isochorismatase-like_dom"/>
</dbReference>
<dbReference type="CDD" id="cd00431">
    <property type="entry name" value="cysteine_hydrolases"/>
    <property type="match status" value="1"/>
</dbReference>
<dbReference type="Gene3D" id="3.40.50.850">
    <property type="entry name" value="Isochorismatase-like"/>
    <property type="match status" value="1"/>
</dbReference>